<dbReference type="Proteomes" id="UP000308652">
    <property type="component" value="Unassembled WGS sequence"/>
</dbReference>
<keyword evidence="1" id="KW-0597">Phosphoprotein</keyword>
<dbReference type="GO" id="GO:0005634">
    <property type="term" value="C:nucleus"/>
    <property type="evidence" value="ECO:0007669"/>
    <property type="project" value="TreeGrafter"/>
</dbReference>
<accession>A0A5C3MKZ3</accession>
<evidence type="ECO:0000256" key="2">
    <source>
        <dbReference type="SAM" id="MobiDB-lite"/>
    </source>
</evidence>
<feature type="compositionally biased region" description="Pro residues" evidence="2">
    <location>
        <begin position="70"/>
        <end position="84"/>
    </location>
</feature>
<dbReference type="PANTHER" id="PTHR46551:SF1">
    <property type="entry name" value="SAP DOMAIN-CONTAINING RIBONUCLEOPROTEIN"/>
    <property type="match status" value="1"/>
</dbReference>
<evidence type="ECO:0000313" key="4">
    <source>
        <dbReference type="Proteomes" id="UP000308652"/>
    </source>
</evidence>
<protein>
    <recommendedName>
        <fullName evidence="5">THO1-MOS11 C-terminal domain-containing protein</fullName>
    </recommendedName>
</protein>
<feature type="region of interest" description="Disordered" evidence="2">
    <location>
        <begin position="185"/>
        <end position="227"/>
    </location>
</feature>
<gene>
    <name evidence="3" type="ORF">BDQ12DRAFT_717744</name>
</gene>
<evidence type="ECO:0000313" key="3">
    <source>
        <dbReference type="EMBL" id="TFK44608.1"/>
    </source>
</evidence>
<keyword evidence="4" id="KW-1185">Reference proteome</keyword>
<reference evidence="3 4" key="1">
    <citation type="journal article" date="2019" name="Nat. Ecol. Evol.">
        <title>Megaphylogeny resolves global patterns of mushroom evolution.</title>
        <authorList>
            <person name="Varga T."/>
            <person name="Krizsan K."/>
            <person name="Foldi C."/>
            <person name="Dima B."/>
            <person name="Sanchez-Garcia M."/>
            <person name="Sanchez-Ramirez S."/>
            <person name="Szollosi G.J."/>
            <person name="Szarkandi J.G."/>
            <person name="Papp V."/>
            <person name="Albert L."/>
            <person name="Andreopoulos W."/>
            <person name="Angelini C."/>
            <person name="Antonin V."/>
            <person name="Barry K.W."/>
            <person name="Bougher N.L."/>
            <person name="Buchanan P."/>
            <person name="Buyck B."/>
            <person name="Bense V."/>
            <person name="Catcheside P."/>
            <person name="Chovatia M."/>
            <person name="Cooper J."/>
            <person name="Damon W."/>
            <person name="Desjardin D."/>
            <person name="Finy P."/>
            <person name="Geml J."/>
            <person name="Haridas S."/>
            <person name="Hughes K."/>
            <person name="Justo A."/>
            <person name="Karasinski D."/>
            <person name="Kautmanova I."/>
            <person name="Kiss B."/>
            <person name="Kocsube S."/>
            <person name="Kotiranta H."/>
            <person name="LaButti K.M."/>
            <person name="Lechner B.E."/>
            <person name="Liimatainen K."/>
            <person name="Lipzen A."/>
            <person name="Lukacs Z."/>
            <person name="Mihaltcheva S."/>
            <person name="Morgado L.N."/>
            <person name="Niskanen T."/>
            <person name="Noordeloos M.E."/>
            <person name="Ohm R.A."/>
            <person name="Ortiz-Santana B."/>
            <person name="Ovrebo C."/>
            <person name="Racz N."/>
            <person name="Riley R."/>
            <person name="Savchenko A."/>
            <person name="Shiryaev A."/>
            <person name="Soop K."/>
            <person name="Spirin V."/>
            <person name="Szebenyi C."/>
            <person name="Tomsovsky M."/>
            <person name="Tulloss R.E."/>
            <person name="Uehling J."/>
            <person name="Grigoriev I.V."/>
            <person name="Vagvolgyi C."/>
            <person name="Papp T."/>
            <person name="Martin F.M."/>
            <person name="Miettinen O."/>
            <person name="Hibbett D.S."/>
            <person name="Nagy L.G."/>
        </authorList>
    </citation>
    <scope>NUCLEOTIDE SEQUENCE [LARGE SCALE GENOMIC DNA]</scope>
    <source>
        <strain evidence="3 4">CBS 166.37</strain>
    </source>
</reference>
<dbReference type="EMBL" id="ML213590">
    <property type="protein sequence ID" value="TFK44608.1"/>
    <property type="molecule type" value="Genomic_DNA"/>
</dbReference>
<dbReference type="STRING" id="68775.A0A5C3MKZ3"/>
<sequence length="227" mass="24118">MESKLKALKVVDLKNILATAGVAVPAKATKPDLITRILASQPALDAYDALYPSRNSQHAATVPISQPAKQPAPPPAPSPKPPPSAAKQLPPAPQADYVPAPASESTDSSAPPQDDAPTDPELEKRRQRAARFGIPIVEPTKQPTAKQSRAKDIARNGAPNPVKTPIIDDPEKLQARAARFGIEAKAAAAPKTSQKRAAPVEQVDAEEQERRKKRAERFGLAQPTTTA</sequence>
<dbReference type="GO" id="GO:0016973">
    <property type="term" value="P:poly(A)+ mRNA export from nucleus"/>
    <property type="evidence" value="ECO:0007669"/>
    <property type="project" value="TreeGrafter"/>
</dbReference>
<evidence type="ECO:0008006" key="5">
    <source>
        <dbReference type="Google" id="ProtNLM"/>
    </source>
</evidence>
<dbReference type="AlphaFoldDB" id="A0A5C3MKZ3"/>
<dbReference type="PANTHER" id="PTHR46551">
    <property type="entry name" value="SAP DOMAIN-CONTAINING RIBONUCLEOPROTEIN"/>
    <property type="match status" value="1"/>
</dbReference>
<name>A0A5C3MKZ3_9AGAR</name>
<dbReference type="InterPro" id="IPR052240">
    <property type="entry name" value="SAP_domain_ribonucleoprotein"/>
</dbReference>
<proteinExistence type="predicted"/>
<dbReference type="OrthoDB" id="445357at2759"/>
<evidence type="ECO:0000256" key="1">
    <source>
        <dbReference type="ARBA" id="ARBA00022553"/>
    </source>
</evidence>
<organism evidence="3 4">
    <name type="scientific">Crucibulum laeve</name>
    <dbReference type="NCBI Taxonomy" id="68775"/>
    <lineage>
        <taxon>Eukaryota</taxon>
        <taxon>Fungi</taxon>
        <taxon>Dikarya</taxon>
        <taxon>Basidiomycota</taxon>
        <taxon>Agaricomycotina</taxon>
        <taxon>Agaricomycetes</taxon>
        <taxon>Agaricomycetidae</taxon>
        <taxon>Agaricales</taxon>
        <taxon>Agaricineae</taxon>
        <taxon>Nidulariaceae</taxon>
        <taxon>Crucibulum</taxon>
    </lineage>
</organism>
<feature type="region of interest" description="Disordered" evidence="2">
    <location>
        <begin position="57"/>
        <end position="169"/>
    </location>
</feature>